<keyword evidence="1" id="KW-0732">Signal</keyword>
<name>A0ABR7A1J8_9BURK</name>
<sequence length="282" mass="31605">MSSRLNGVCIMLKRRIFFMLPLILFSACWDGAAYAACSRKIQAPMAQTGLSVIGSGTVIDGIYPEILEGMAGKDGCQFEMRIVPRARMELLFETGQSDLLIPAIRTSRRDEFGIFVPLVYTRATLISINPNRPPITSLQELLEQKQLKLAVVRGYDYGDAYQQLLQDMQKAGRLIVESDPVSVARMMRAGVADITLMAPYIFTGAVQIDKRVDDILDKLRYEPVNEIGWGDSGVYLSKKSLTPEDRATLQSLFENAAKSGMVWKGFQRYYKTEVLKEGSRPR</sequence>
<protein>
    <submittedName>
        <fullName evidence="2">Transporter substrate-binding domain-containing protein</fullName>
    </submittedName>
</protein>
<feature type="chain" id="PRO_5047211326" evidence="1">
    <location>
        <begin position="36"/>
        <end position="282"/>
    </location>
</feature>
<organism evidence="2 3">
    <name type="scientific">Undibacterium curvum</name>
    <dbReference type="NCBI Taxonomy" id="2762294"/>
    <lineage>
        <taxon>Bacteria</taxon>
        <taxon>Pseudomonadati</taxon>
        <taxon>Pseudomonadota</taxon>
        <taxon>Betaproteobacteria</taxon>
        <taxon>Burkholderiales</taxon>
        <taxon>Oxalobacteraceae</taxon>
        <taxon>Undibacterium</taxon>
    </lineage>
</organism>
<proteinExistence type="predicted"/>
<comment type="caution">
    <text evidence="2">The sequence shown here is derived from an EMBL/GenBank/DDBJ whole genome shotgun (WGS) entry which is preliminary data.</text>
</comment>
<dbReference type="Gene3D" id="3.40.190.10">
    <property type="entry name" value="Periplasmic binding protein-like II"/>
    <property type="match status" value="2"/>
</dbReference>
<dbReference type="Proteomes" id="UP000654304">
    <property type="component" value="Unassembled WGS sequence"/>
</dbReference>
<keyword evidence="3" id="KW-1185">Reference proteome</keyword>
<feature type="signal peptide" evidence="1">
    <location>
        <begin position="1"/>
        <end position="35"/>
    </location>
</feature>
<reference evidence="2 3" key="1">
    <citation type="submission" date="2020-08" db="EMBL/GenBank/DDBJ databases">
        <title>Novel species isolated from subtropical streams in China.</title>
        <authorList>
            <person name="Lu H."/>
        </authorList>
    </citation>
    <scope>NUCLEOTIDE SEQUENCE [LARGE SCALE GENOMIC DNA]</scope>
    <source>
        <strain evidence="2 3">CY22W</strain>
    </source>
</reference>
<gene>
    <name evidence="2" type="ORF">H8K43_03420</name>
</gene>
<dbReference type="PROSITE" id="PS51257">
    <property type="entry name" value="PROKAR_LIPOPROTEIN"/>
    <property type="match status" value="1"/>
</dbReference>
<evidence type="ECO:0000313" key="3">
    <source>
        <dbReference type="Proteomes" id="UP000654304"/>
    </source>
</evidence>
<dbReference type="SUPFAM" id="SSF53850">
    <property type="entry name" value="Periplasmic binding protein-like II"/>
    <property type="match status" value="1"/>
</dbReference>
<dbReference type="RefSeq" id="WP_186902582.1">
    <property type="nucleotide sequence ID" value="NZ_JACOGD010000002.1"/>
</dbReference>
<evidence type="ECO:0000313" key="2">
    <source>
        <dbReference type="EMBL" id="MBC3930712.1"/>
    </source>
</evidence>
<dbReference type="EMBL" id="JACOGD010000002">
    <property type="protein sequence ID" value="MBC3930712.1"/>
    <property type="molecule type" value="Genomic_DNA"/>
</dbReference>
<evidence type="ECO:0000256" key="1">
    <source>
        <dbReference type="SAM" id="SignalP"/>
    </source>
</evidence>
<accession>A0ABR7A1J8</accession>